<organism evidence="2 3">
    <name type="scientific">Bacteroides cellulosilyticus</name>
    <dbReference type="NCBI Taxonomy" id="246787"/>
    <lineage>
        <taxon>Bacteria</taxon>
        <taxon>Pseudomonadati</taxon>
        <taxon>Bacteroidota</taxon>
        <taxon>Bacteroidia</taxon>
        <taxon>Bacteroidales</taxon>
        <taxon>Bacteroidaceae</taxon>
        <taxon>Bacteroides</taxon>
    </lineage>
</organism>
<accession>A0AAW6MEA9</accession>
<gene>
    <name evidence="2" type="ORF">PZH42_28120</name>
</gene>
<feature type="non-terminal residue" evidence="2">
    <location>
        <position position="1"/>
    </location>
</feature>
<protein>
    <recommendedName>
        <fullName evidence="4">TonB-dependent receptor</fullName>
    </recommendedName>
</protein>
<proteinExistence type="predicted"/>
<evidence type="ECO:0000313" key="3">
    <source>
        <dbReference type="Proteomes" id="UP001221924"/>
    </source>
</evidence>
<sequence length="103" mass="11375">PYSHFATTPDYNIATVNAHYNPVSLQNENTGENKSQIMRMTGNITFEPIKGWQTNLMIASHRSIGKSGSYNTKYHTTTVIANSTGEASLGDSQSRTDYLELTS</sequence>
<feature type="region of interest" description="Disordered" evidence="1">
    <location>
        <begin position="84"/>
        <end position="103"/>
    </location>
</feature>
<evidence type="ECO:0000256" key="1">
    <source>
        <dbReference type="SAM" id="MobiDB-lite"/>
    </source>
</evidence>
<evidence type="ECO:0000313" key="2">
    <source>
        <dbReference type="EMBL" id="MDE8697910.1"/>
    </source>
</evidence>
<reference evidence="2" key="1">
    <citation type="submission" date="2023-03" db="EMBL/GenBank/DDBJ databases">
        <title>DFI Biobank Strains.</title>
        <authorList>
            <person name="Mostad J."/>
            <person name="Paddock L."/>
            <person name="Medina S."/>
            <person name="Waligurski E."/>
            <person name="Barat B."/>
            <person name="Smith R."/>
            <person name="Burgo V."/>
            <person name="Metcalfe C."/>
            <person name="Woodson C."/>
            <person name="Sundararajan A."/>
            <person name="Ramaswamy R."/>
            <person name="Lin H."/>
            <person name="Pamer E.G."/>
        </authorList>
    </citation>
    <scope>NUCLEOTIDE SEQUENCE</scope>
    <source>
        <strain evidence="2">DFI.9.5</strain>
    </source>
</reference>
<dbReference type="EMBL" id="JARFID010000435">
    <property type="protein sequence ID" value="MDE8697910.1"/>
    <property type="molecule type" value="Genomic_DNA"/>
</dbReference>
<dbReference type="RefSeq" id="WP_275202965.1">
    <property type="nucleotide sequence ID" value="NZ_JARFID010000435.1"/>
</dbReference>
<evidence type="ECO:0008006" key="4">
    <source>
        <dbReference type="Google" id="ProtNLM"/>
    </source>
</evidence>
<dbReference type="Proteomes" id="UP001221924">
    <property type="component" value="Unassembled WGS sequence"/>
</dbReference>
<name>A0AAW6MEA9_9BACE</name>
<comment type="caution">
    <text evidence="2">The sequence shown here is derived from an EMBL/GenBank/DDBJ whole genome shotgun (WGS) entry which is preliminary data.</text>
</comment>
<dbReference type="AlphaFoldDB" id="A0AAW6MEA9"/>